<protein>
    <submittedName>
        <fullName evidence="1">Uncharacterized protein</fullName>
    </submittedName>
</protein>
<dbReference type="AlphaFoldDB" id="A0A3A4QWV0"/>
<gene>
    <name evidence="1" type="ORF">C4541_11520</name>
</gene>
<comment type="caution">
    <text evidence="1">The sequence shown here is derived from an EMBL/GenBank/DDBJ whole genome shotgun (WGS) entry which is preliminary data.</text>
</comment>
<name>A0A3A4QWV0_9BACT</name>
<dbReference type="EMBL" id="QZJZ01000091">
    <property type="protein sequence ID" value="RJP56753.1"/>
    <property type="molecule type" value="Genomic_DNA"/>
</dbReference>
<evidence type="ECO:0000313" key="2">
    <source>
        <dbReference type="Proteomes" id="UP000266426"/>
    </source>
</evidence>
<reference evidence="1 2" key="1">
    <citation type="journal article" date="2017" name="ISME J.">
        <title>Energy and carbon metabolisms in a deep terrestrial subsurface fluid microbial community.</title>
        <authorList>
            <person name="Momper L."/>
            <person name="Jungbluth S.P."/>
            <person name="Lee M.D."/>
            <person name="Amend J.P."/>
        </authorList>
    </citation>
    <scope>NUCLEOTIDE SEQUENCE [LARGE SCALE GENOMIC DNA]</scope>
    <source>
        <strain evidence="1">SURF_26</strain>
    </source>
</reference>
<sequence length="136" mass="16155">MVILFDRFNLPNDIYEIIFSTSQQNIVAQELIKYMLSRKGEIDKQEMSEFATKLHEGKYECILEEAPYKGKRVKLSYNKRQFYDRILTPMKAMGLIDYDLYKKTYKVSTKFTADLVKIGHLWKEELKKRGMHVDSV</sequence>
<proteinExistence type="predicted"/>
<evidence type="ECO:0000313" key="1">
    <source>
        <dbReference type="EMBL" id="RJP56753.1"/>
    </source>
</evidence>
<dbReference type="Proteomes" id="UP000266426">
    <property type="component" value="Unassembled WGS sequence"/>
</dbReference>
<accession>A0A3A4QWV0</accession>
<organism evidence="1 2">
    <name type="scientific">Candidatus Auribacter fodinae</name>
    <dbReference type="NCBI Taxonomy" id="2093366"/>
    <lineage>
        <taxon>Bacteria</taxon>
        <taxon>Pseudomonadati</taxon>
        <taxon>Candidatus Auribacterota</taxon>
        <taxon>Candidatus Auribacteria</taxon>
        <taxon>Candidatus Auribacterales</taxon>
        <taxon>Candidatus Auribacteraceae</taxon>
        <taxon>Candidatus Auribacter</taxon>
    </lineage>
</organism>